<organism evidence="1 2">
    <name type="scientific">Penicillium brevicompactum</name>
    <dbReference type="NCBI Taxonomy" id="5074"/>
    <lineage>
        <taxon>Eukaryota</taxon>
        <taxon>Fungi</taxon>
        <taxon>Dikarya</taxon>
        <taxon>Ascomycota</taxon>
        <taxon>Pezizomycotina</taxon>
        <taxon>Eurotiomycetes</taxon>
        <taxon>Eurotiomycetidae</taxon>
        <taxon>Eurotiales</taxon>
        <taxon>Aspergillaceae</taxon>
        <taxon>Penicillium</taxon>
    </lineage>
</organism>
<name>A0A9W9QTC5_PENBR</name>
<dbReference type="Proteomes" id="UP001147695">
    <property type="component" value="Unassembled WGS sequence"/>
</dbReference>
<dbReference type="AlphaFoldDB" id="A0A9W9QTC5"/>
<dbReference type="PANTHER" id="PTHR38167">
    <property type="entry name" value="C2H2-TYPE DOMAIN-CONTAINING PROTEIN"/>
    <property type="match status" value="1"/>
</dbReference>
<dbReference type="EMBL" id="JAPZBQ010000002">
    <property type="protein sequence ID" value="KAJ5345197.1"/>
    <property type="molecule type" value="Genomic_DNA"/>
</dbReference>
<sequence>MPITVKELEATALGNTLNGLNEKTLREVFKSVCAKSDAARKEAESQLLLLLLASSADSPASQALGTEKSSAAGKTTVPRYALCGNCKEDFDVTANTDKSCRYHPSFSEADQDSHLYEDLDDWMEADTEENREEWPECFIFLCCEQNLRDNPHGCKVDFHRQPEPSNRFKRARVA</sequence>
<reference evidence="1" key="2">
    <citation type="journal article" date="2023" name="IMA Fungus">
        <title>Comparative genomic study of the Penicillium genus elucidates a diverse pangenome and 15 lateral gene transfer events.</title>
        <authorList>
            <person name="Petersen C."/>
            <person name="Sorensen T."/>
            <person name="Nielsen M.R."/>
            <person name="Sondergaard T.E."/>
            <person name="Sorensen J.L."/>
            <person name="Fitzpatrick D.A."/>
            <person name="Frisvad J.C."/>
            <person name="Nielsen K.L."/>
        </authorList>
    </citation>
    <scope>NUCLEOTIDE SEQUENCE</scope>
    <source>
        <strain evidence="1">IBT 35673</strain>
    </source>
</reference>
<protein>
    <submittedName>
        <fullName evidence="1">Uncharacterized protein</fullName>
    </submittedName>
</protein>
<comment type="caution">
    <text evidence="1">The sequence shown here is derived from an EMBL/GenBank/DDBJ whole genome shotgun (WGS) entry which is preliminary data.</text>
</comment>
<accession>A0A9W9QTC5</accession>
<dbReference type="PANTHER" id="PTHR38167:SF1">
    <property type="entry name" value="C2H2-TYPE DOMAIN-CONTAINING PROTEIN"/>
    <property type="match status" value="1"/>
</dbReference>
<gene>
    <name evidence="1" type="ORF">N7452_003201</name>
</gene>
<evidence type="ECO:0000313" key="1">
    <source>
        <dbReference type="EMBL" id="KAJ5345197.1"/>
    </source>
</evidence>
<reference evidence="1" key="1">
    <citation type="submission" date="2022-12" db="EMBL/GenBank/DDBJ databases">
        <authorList>
            <person name="Petersen C."/>
        </authorList>
    </citation>
    <scope>NUCLEOTIDE SEQUENCE</scope>
    <source>
        <strain evidence="1">IBT 35673</strain>
    </source>
</reference>
<proteinExistence type="predicted"/>
<evidence type="ECO:0000313" key="2">
    <source>
        <dbReference type="Proteomes" id="UP001147695"/>
    </source>
</evidence>